<sequence length="221" mass="25332">MATSLDLKLARTADYGRFSFLDLPAEIRLMVYAYFTPEHHPRLYRGLLLACKRTYAENKPEMLKAAKEYCQQYERDWIANNNHSNIIAKPSQLGWAVVVFNPTYSDLCNMCSPAFTGARQLPLITSSLNYLEYTVARITAHGLLHPIDYILYRMCQVLDRSHLRSNAPRIVHLDTHLAPSLYTSSKKSKLQRSKTRYKDGKSSYLAKLIFNDTGDYVLGIT</sequence>
<evidence type="ECO:0000313" key="2">
    <source>
        <dbReference type="Proteomes" id="UP000799777"/>
    </source>
</evidence>
<accession>A0A9P4LG84</accession>
<dbReference type="AlphaFoldDB" id="A0A9P4LG84"/>
<comment type="caution">
    <text evidence="1">The sequence shown here is derived from an EMBL/GenBank/DDBJ whole genome shotgun (WGS) entry which is preliminary data.</text>
</comment>
<name>A0A9P4LG84_9PLEO</name>
<protein>
    <submittedName>
        <fullName evidence="1">Uncharacterized protein</fullName>
    </submittedName>
</protein>
<gene>
    <name evidence="1" type="ORF">EK21DRAFT_119205</name>
</gene>
<keyword evidence="2" id="KW-1185">Reference proteome</keyword>
<dbReference type="OrthoDB" id="3682596at2759"/>
<evidence type="ECO:0000313" key="1">
    <source>
        <dbReference type="EMBL" id="KAF2022964.1"/>
    </source>
</evidence>
<reference evidence="1" key="1">
    <citation type="journal article" date="2020" name="Stud. Mycol.">
        <title>101 Dothideomycetes genomes: a test case for predicting lifestyles and emergence of pathogens.</title>
        <authorList>
            <person name="Haridas S."/>
            <person name="Albert R."/>
            <person name="Binder M."/>
            <person name="Bloem J."/>
            <person name="Labutti K."/>
            <person name="Salamov A."/>
            <person name="Andreopoulos B."/>
            <person name="Baker S."/>
            <person name="Barry K."/>
            <person name="Bills G."/>
            <person name="Bluhm B."/>
            <person name="Cannon C."/>
            <person name="Castanera R."/>
            <person name="Culley D."/>
            <person name="Daum C."/>
            <person name="Ezra D."/>
            <person name="Gonzalez J."/>
            <person name="Henrissat B."/>
            <person name="Kuo A."/>
            <person name="Liang C."/>
            <person name="Lipzen A."/>
            <person name="Lutzoni F."/>
            <person name="Magnuson J."/>
            <person name="Mondo S."/>
            <person name="Nolan M."/>
            <person name="Ohm R."/>
            <person name="Pangilinan J."/>
            <person name="Park H.-J."/>
            <person name="Ramirez L."/>
            <person name="Alfaro M."/>
            <person name="Sun H."/>
            <person name="Tritt A."/>
            <person name="Yoshinaga Y."/>
            <person name="Zwiers L.-H."/>
            <person name="Turgeon B."/>
            <person name="Goodwin S."/>
            <person name="Spatafora J."/>
            <person name="Crous P."/>
            <person name="Grigoriev I."/>
        </authorList>
    </citation>
    <scope>NUCLEOTIDE SEQUENCE</scope>
    <source>
        <strain evidence="1">CBS 110217</strain>
    </source>
</reference>
<dbReference type="Proteomes" id="UP000799777">
    <property type="component" value="Unassembled WGS sequence"/>
</dbReference>
<proteinExistence type="predicted"/>
<dbReference type="EMBL" id="ML978399">
    <property type="protein sequence ID" value="KAF2022964.1"/>
    <property type="molecule type" value="Genomic_DNA"/>
</dbReference>
<organism evidence="1 2">
    <name type="scientific">Setomelanomma holmii</name>
    <dbReference type="NCBI Taxonomy" id="210430"/>
    <lineage>
        <taxon>Eukaryota</taxon>
        <taxon>Fungi</taxon>
        <taxon>Dikarya</taxon>
        <taxon>Ascomycota</taxon>
        <taxon>Pezizomycotina</taxon>
        <taxon>Dothideomycetes</taxon>
        <taxon>Pleosporomycetidae</taxon>
        <taxon>Pleosporales</taxon>
        <taxon>Pleosporineae</taxon>
        <taxon>Phaeosphaeriaceae</taxon>
        <taxon>Setomelanomma</taxon>
    </lineage>
</organism>